<comment type="caution">
    <text evidence="1">The sequence shown here is derived from an EMBL/GenBank/DDBJ whole genome shotgun (WGS) entry which is preliminary data.</text>
</comment>
<reference evidence="1 2" key="1">
    <citation type="submission" date="2021-10" db="EMBL/GenBank/DDBJ databases">
        <title>Anaerobic single-cell dispensing facilitates the cultivation of human gut bacteria.</title>
        <authorList>
            <person name="Afrizal A."/>
        </authorList>
    </citation>
    <scope>NUCLEOTIDE SEQUENCE [LARGE SCALE GENOMIC DNA]</scope>
    <source>
        <strain evidence="1 2">CLA-AA-H247</strain>
    </source>
</reference>
<dbReference type="RefSeq" id="WP_227721603.1">
    <property type="nucleotide sequence ID" value="NZ_JAJEQD010000037.1"/>
</dbReference>
<dbReference type="EMBL" id="JAJEQD010000037">
    <property type="protein sequence ID" value="MCC2157363.1"/>
    <property type="molecule type" value="Genomic_DNA"/>
</dbReference>
<accession>A0ABS8F4H6</accession>
<protein>
    <submittedName>
        <fullName evidence="1">Uncharacterized protein</fullName>
    </submittedName>
</protein>
<sequence length="109" mass="13159">MKKIKFVYVTDNTLDYERHYFGIKVEDKIYTNRQGHGWVMGQRANKPLFLEGNNDVSFKLLPMKYMTKYWARLYNFWAEQLGEPLTNVRRYKNSREEVPVPDCPVYRGR</sequence>
<organism evidence="1 2">
    <name type="scientific">Veillonella fallax</name>
    <dbReference type="NCBI Taxonomy" id="2881272"/>
    <lineage>
        <taxon>Bacteria</taxon>
        <taxon>Bacillati</taxon>
        <taxon>Bacillota</taxon>
        <taxon>Negativicutes</taxon>
        <taxon>Veillonellales</taxon>
        <taxon>Veillonellaceae</taxon>
        <taxon>Veillonella</taxon>
    </lineage>
</organism>
<evidence type="ECO:0000313" key="2">
    <source>
        <dbReference type="Proteomes" id="UP001198241"/>
    </source>
</evidence>
<name>A0ABS8F4H6_9FIRM</name>
<keyword evidence="2" id="KW-1185">Reference proteome</keyword>
<proteinExistence type="predicted"/>
<dbReference type="Proteomes" id="UP001198241">
    <property type="component" value="Unassembled WGS sequence"/>
</dbReference>
<evidence type="ECO:0000313" key="1">
    <source>
        <dbReference type="EMBL" id="MCC2157363.1"/>
    </source>
</evidence>
<gene>
    <name evidence="1" type="ORF">LKD20_09475</name>
</gene>